<organism evidence="1 2">
    <name type="scientific">Sulfitobacter indolifex HEL-45</name>
    <dbReference type="NCBI Taxonomy" id="391624"/>
    <lineage>
        <taxon>Bacteria</taxon>
        <taxon>Pseudomonadati</taxon>
        <taxon>Pseudomonadota</taxon>
        <taxon>Alphaproteobacteria</taxon>
        <taxon>Rhodobacterales</taxon>
        <taxon>Roseobacteraceae</taxon>
        <taxon>Sulfitobacter</taxon>
    </lineage>
</organism>
<comment type="caution">
    <text evidence="1">The sequence shown here is derived from an EMBL/GenBank/DDBJ whole genome shotgun (WGS) entry which is preliminary data.</text>
</comment>
<dbReference type="EMBL" id="ABID01000004">
    <property type="protein sequence ID" value="EDQ04192.1"/>
    <property type="molecule type" value="Genomic_DNA"/>
</dbReference>
<dbReference type="Proteomes" id="UP000003257">
    <property type="component" value="Unassembled WGS sequence"/>
</dbReference>
<evidence type="ECO:0000313" key="2">
    <source>
        <dbReference type="Proteomes" id="UP000003257"/>
    </source>
</evidence>
<dbReference type="RefSeq" id="WP_007119957.1">
    <property type="nucleotide sequence ID" value="NZ_ABID01000004.1"/>
</dbReference>
<dbReference type="Gene3D" id="3.30.2000.30">
    <property type="match status" value="1"/>
</dbReference>
<protein>
    <recommendedName>
        <fullName evidence="3">DUF3168 domain-containing protein</fullName>
    </recommendedName>
</protein>
<accession>A0ABM9X441</accession>
<evidence type="ECO:0000313" key="1">
    <source>
        <dbReference type="EMBL" id="EDQ04192.1"/>
    </source>
</evidence>
<name>A0ABM9X441_9RHOB</name>
<gene>
    <name evidence="1" type="ORF">OIHEL45_14724</name>
</gene>
<dbReference type="InterPro" id="IPR021508">
    <property type="entry name" value="Gp17-like"/>
</dbReference>
<keyword evidence="2" id="KW-1185">Reference proteome</keyword>
<reference evidence="1 2" key="1">
    <citation type="submission" date="2007-11" db="EMBL/GenBank/DDBJ databases">
        <authorList>
            <person name="Wagner-Dobler I."/>
            <person name="Ferriera S."/>
            <person name="Johnson J."/>
            <person name="Kravitz S."/>
            <person name="Beeson K."/>
            <person name="Sutton G."/>
            <person name="Rogers Y.-H."/>
            <person name="Friedman R."/>
            <person name="Frazier M."/>
            <person name="Venter J.C."/>
        </authorList>
    </citation>
    <scope>NUCLEOTIDE SEQUENCE [LARGE SCALE GENOMIC DNA]</scope>
    <source>
        <strain evidence="1 2">HEL-45</strain>
    </source>
</reference>
<proteinExistence type="predicted"/>
<dbReference type="InterPro" id="IPR053745">
    <property type="entry name" value="Viral_Tail_Comp_sf"/>
</dbReference>
<evidence type="ECO:0008006" key="3">
    <source>
        <dbReference type="Google" id="ProtNLM"/>
    </source>
</evidence>
<dbReference type="Pfam" id="PF11367">
    <property type="entry name" value="Tail_completion_gp17"/>
    <property type="match status" value="1"/>
</dbReference>
<sequence>MSYALSGAFQTAIYERLHNDPGLTGLIGDAVFDAVPEGSLPETYVLLGTETAKDASDATGAGAELRFVVSVVTRAPGFVTAKSVASMICDLLHGMTPALSRGHVVDMAFLKANARRIDGAAGRQIDLQFRARLAEA</sequence>